<keyword evidence="3" id="KW-1185">Reference proteome</keyword>
<dbReference type="RefSeq" id="YP_009820684.1">
    <property type="nucleotide sequence ID" value="NC_048169.1"/>
</dbReference>
<organism evidence="2 3">
    <name type="scientific">Gordonia phage BrutonGaster</name>
    <dbReference type="NCBI Taxonomy" id="2530116"/>
    <lineage>
        <taxon>Viruses</taxon>
        <taxon>Duplodnaviria</taxon>
        <taxon>Heunggongvirae</taxon>
        <taxon>Uroviricota</taxon>
        <taxon>Caudoviricetes</taxon>
        <taxon>Oneupvirus</taxon>
        <taxon>Oneupvirus brutongaster</taxon>
    </lineage>
</organism>
<evidence type="ECO:0000256" key="1">
    <source>
        <dbReference type="SAM" id="MobiDB-lite"/>
    </source>
</evidence>
<reference evidence="2 3" key="1">
    <citation type="submission" date="2019-02" db="EMBL/GenBank/DDBJ databases">
        <authorList>
            <person name="Rowley M."/>
            <person name="Stucki C."/>
            <person name="Ghiringhelli B."/>
            <person name="Naegele L."/>
            <person name="Emmons C.B."/>
            <person name="Slowan-Pomeroy T."/>
            <person name="Briggs L.A."/>
            <person name="Garlena R.A."/>
            <person name="Russell D.A."/>
            <person name="Pope W.H."/>
            <person name="Molloy S.D."/>
            <person name="Jacobs-Sera D."/>
            <person name="Hatfull G.F."/>
        </authorList>
    </citation>
    <scope>NUCLEOTIDE SEQUENCE [LARGE SCALE GENOMIC DNA]</scope>
</reference>
<dbReference type="KEGG" id="vg:55012125"/>
<feature type="region of interest" description="Disordered" evidence="1">
    <location>
        <begin position="1"/>
        <end position="40"/>
    </location>
</feature>
<dbReference type="GeneID" id="55012125"/>
<sequence>MVHREGEWYGGNIPGKPKASNPEKVSNRRQSYREGAQPWANLTPAQSEAFRADLADVAENGRNVYAYDGRTENVVDTDLVGDVAVAASLGGTASVAYTSYGTYVDWEARSTGRKSRAPKVAAPKVIGAPKVKSSRAVVDQDRAAANRARQVQVFVDKLARMDADRRESWIKWNVPKAFRELVQAALIDA</sequence>
<proteinExistence type="predicted"/>
<dbReference type="EMBL" id="MK524501">
    <property type="protein sequence ID" value="QBP33384.1"/>
    <property type="molecule type" value="Genomic_DNA"/>
</dbReference>
<gene>
    <name evidence="2" type="primary">170</name>
    <name evidence="2" type="ORF">SEA_BRUTONGASTER_170</name>
</gene>
<evidence type="ECO:0000313" key="2">
    <source>
        <dbReference type="EMBL" id="QBP33384.1"/>
    </source>
</evidence>
<protein>
    <submittedName>
        <fullName evidence="2">Uncharacterized protein</fullName>
    </submittedName>
</protein>
<evidence type="ECO:0000313" key="3">
    <source>
        <dbReference type="Proteomes" id="UP000295568"/>
    </source>
</evidence>
<name>A0A482JNB2_9CAUD</name>
<dbReference type="Proteomes" id="UP000295568">
    <property type="component" value="Segment"/>
</dbReference>
<accession>A0A482JNB2</accession>